<feature type="compositionally biased region" description="Basic and acidic residues" evidence="5">
    <location>
        <begin position="346"/>
        <end position="364"/>
    </location>
</feature>
<proteinExistence type="predicted"/>
<keyword evidence="2 6" id="KW-0812">Transmembrane</keyword>
<dbReference type="FunCoup" id="A0A0D2WPY0">
    <property type="interactions" value="129"/>
</dbReference>
<feature type="transmembrane region" description="Helical" evidence="6">
    <location>
        <begin position="294"/>
        <end position="312"/>
    </location>
</feature>
<evidence type="ECO:0000256" key="5">
    <source>
        <dbReference type="SAM" id="MobiDB-lite"/>
    </source>
</evidence>
<feature type="region of interest" description="Disordered" evidence="5">
    <location>
        <begin position="51"/>
        <end position="86"/>
    </location>
</feature>
<feature type="transmembrane region" description="Helical" evidence="6">
    <location>
        <begin position="470"/>
        <end position="491"/>
    </location>
</feature>
<protein>
    <submittedName>
        <fullName evidence="8">Catsup protein</fullName>
    </submittedName>
</protein>
<dbReference type="EMBL" id="KE346365">
    <property type="protein sequence ID" value="KJE93565.1"/>
    <property type="molecule type" value="Genomic_DNA"/>
</dbReference>
<dbReference type="OrthoDB" id="200954at2759"/>
<keyword evidence="4 6" id="KW-0472">Membrane</keyword>
<feature type="compositionally biased region" description="Low complexity" evidence="5">
    <location>
        <begin position="330"/>
        <end position="345"/>
    </location>
</feature>
<feature type="transmembrane region" description="Helical" evidence="6">
    <location>
        <begin position="439"/>
        <end position="458"/>
    </location>
</feature>
<accession>A0A0D2WPY0</accession>
<dbReference type="InterPro" id="IPR003689">
    <property type="entry name" value="ZIP"/>
</dbReference>
<dbReference type="GO" id="GO:0016020">
    <property type="term" value="C:membrane"/>
    <property type="evidence" value="ECO:0007669"/>
    <property type="project" value="UniProtKB-SubCell"/>
</dbReference>
<dbReference type="RefSeq" id="XP_004348160.2">
    <property type="nucleotide sequence ID" value="XM_004348110.2"/>
</dbReference>
<evidence type="ECO:0000256" key="7">
    <source>
        <dbReference type="SAM" id="SignalP"/>
    </source>
</evidence>
<dbReference type="InParanoid" id="A0A0D2WPY0"/>
<feature type="compositionally biased region" description="Polar residues" evidence="5">
    <location>
        <begin position="156"/>
        <end position="167"/>
    </location>
</feature>
<evidence type="ECO:0000256" key="4">
    <source>
        <dbReference type="ARBA" id="ARBA00023136"/>
    </source>
</evidence>
<dbReference type="GO" id="GO:0005385">
    <property type="term" value="F:zinc ion transmembrane transporter activity"/>
    <property type="evidence" value="ECO:0007669"/>
    <property type="project" value="TreeGrafter"/>
</dbReference>
<evidence type="ECO:0000256" key="6">
    <source>
        <dbReference type="SAM" id="Phobius"/>
    </source>
</evidence>
<evidence type="ECO:0000256" key="3">
    <source>
        <dbReference type="ARBA" id="ARBA00022989"/>
    </source>
</evidence>
<feature type="transmembrane region" description="Helical" evidence="6">
    <location>
        <begin position="200"/>
        <end position="224"/>
    </location>
</feature>
<feature type="transmembrane region" description="Helical" evidence="6">
    <location>
        <begin position="503"/>
        <end position="528"/>
    </location>
</feature>
<dbReference type="GO" id="GO:0006882">
    <property type="term" value="P:intracellular zinc ion homeostasis"/>
    <property type="evidence" value="ECO:0007669"/>
    <property type="project" value="TreeGrafter"/>
</dbReference>
<dbReference type="eggNOG" id="KOG2693">
    <property type="taxonomic scope" value="Eukaryota"/>
</dbReference>
<evidence type="ECO:0000313" key="9">
    <source>
        <dbReference type="Proteomes" id="UP000008743"/>
    </source>
</evidence>
<dbReference type="AlphaFoldDB" id="A0A0D2WPY0"/>
<feature type="region of interest" description="Disordered" evidence="5">
    <location>
        <begin position="265"/>
        <end position="288"/>
    </location>
</feature>
<comment type="subcellular location">
    <subcellularLocation>
        <location evidence="1">Membrane</location>
        <topology evidence="1">Multi-pass membrane protein</topology>
    </subcellularLocation>
</comment>
<organism evidence="8 9">
    <name type="scientific">Capsaspora owczarzaki (strain ATCC 30864)</name>
    <dbReference type="NCBI Taxonomy" id="595528"/>
    <lineage>
        <taxon>Eukaryota</taxon>
        <taxon>Filasterea</taxon>
        <taxon>Capsaspora</taxon>
    </lineage>
</organism>
<feature type="compositionally biased region" description="Basic and acidic residues" evidence="5">
    <location>
        <begin position="171"/>
        <end position="189"/>
    </location>
</feature>
<gene>
    <name evidence="8" type="ORF">CAOG_004332</name>
</gene>
<dbReference type="Proteomes" id="UP000008743">
    <property type="component" value="Unassembled WGS sequence"/>
</dbReference>
<evidence type="ECO:0000256" key="2">
    <source>
        <dbReference type="ARBA" id="ARBA00022692"/>
    </source>
</evidence>
<keyword evidence="3 6" id="KW-1133">Transmembrane helix</keyword>
<feature type="transmembrane region" description="Helical" evidence="6">
    <location>
        <begin position="236"/>
        <end position="257"/>
    </location>
</feature>
<dbReference type="PANTHER" id="PTHR16950">
    <property type="entry name" value="ZINC TRANSPORTER SLC39A7 HISTIDINE-RICH MEMBRANE PROTEIN KE4"/>
    <property type="match status" value="1"/>
</dbReference>
<evidence type="ECO:0000256" key="1">
    <source>
        <dbReference type="ARBA" id="ARBA00004141"/>
    </source>
</evidence>
<feature type="compositionally biased region" description="Basic and acidic residues" evidence="5">
    <location>
        <begin position="115"/>
        <end position="143"/>
    </location>
</feature>
<feature type="signal peptide" evidence="7">
    <location>
        <begin position="1"/>
        <end position="26"/>
    </location>
</feature>
<dbReference type="PhylomeDB" id="A0A0D2WPY0"/>
<feature type="region of interest" description="Disordered" evidence="5">
    <location>
        <begin position="327"/>
        <end position="370"/>
    </location>
</feature>
<dbReference type="PANTHER" id="PTHR16950:SF16">
    <property type="entry name" value="ZINC TRANSPORTER ZIP13"/>
    <property type="match status" value="1"/>
</dbReference>
<dbReference type="STRING" id="595528.A0A0D2WPY0"/>
<name>A0A0D2WPY0_CAPO3</name>
<keyword evidence="9" id="KW-1185">Reference proteome</keyword>
<reference evidence="9" key="1">
    <citation type="submission" date="2011-02" db="EMBL/GenBank/DDBJ databases">
        <title>The Genome Sequence of Capsaspora owczarzaki ATCC 30864.</title>
        <authorList>
            <person name="Russ C."/>
            <person name="Cuomo C."/>
            <person name="Burger G."/>
            <person name="Gray M.W."/>
            <person name="Holland P.W.H."/>
            <person name="King N."/>
            <person name="Lang F.B.F."/>
            <person name="Roger A.J."/>
            <person name="Ruiz-Trillo I."/>
            <person name="Young S.K."/>
            <person name="Zeng Q."/>
            <person name="Gargeya S."/>
            <person name="Alvarado L."/>
            <person name="Berlin A."/>
            <person name="Chapman S.B."/>
            <person name="Chen Z."/>
            <person name="Freedman E."/>
            <person name="Gellesch M."/>
            <person name="Goldberg J."/>
            <person name="Griggs A."/>
            <person name="Gujja S."/>
            <person name="Heilman E."/>
            <person name="Heiman D."/>
            <person name="Howarth C."/>
            <person name="Mehta T."/>
            <person name="Neiman D."/>
            <person name="Pearson M."/>
            <person name="Roberts A."/>
            <person name="Saif S."/>
            <person name="Shea T."/>
            <person name="Shenoy N."/>
            <person name="Sisk P."/>
            <person name="Stolte C."/>
            <person name="Sykes S."/>
            <person name="White J."/>
            <person name="Yandava C."/>
            <person name="Haas B."/>
            <person name="Nusbaum C."/>
            <person name="Birren B."/>
        </authorList>
    </citation>
    <scope>NUCLEOTIDE SEQUENCE</scope>
    <source>
        <strain evidence="9">ATCC 30864</strain>
    </source>
</reference>
<sequence length="529" mass="55828">MRSRRLVVVLCSVALIQLLVAAGSLAQENAHAHAHAAVNGAGKYGKAVNVAAAARQQHSQGHNHAHSHDHGHSHSHSHGHSHEHAHAGEPRIVAVAAVPIQAADQAPSQAHNHNHNHDHDHDHNHDHDHDHDHGHGHSHEHAHAGQAAAAAAVSKNAITPSAQSSPVPDQAHNHDHHDDCSHDHSHDDASATSVAFGSPAWIHALGSTALISILPIALLFFIPLDKAASATHASPLLKVLLSFAAGGLLGDVFLHLLPHSFAPHSEGGDDNGGHSHSHSHSHAHSHSSADPHTAGLLIGLWIVSGIFAFFVIEKIMRLLGRQSHSHSHAEPAASDSAKKAASSKDGANKDGHGHAHEHHDHQHEEEELARAAGMKAAGWLNLVADFAHNFTDGMAIGAMYLHGGRVGLTTTIAVLMHEIPHELGDYAILIRCGMSKKQAILAQFSTAIGAVCGTFLGLMSEGIAESSSWIAPFAAGGFIYIALVTVVPELLDDSHVRSRSTTWAILFFLIEALAFVAGVGLMGLIALFE</sequence>
<keyword evidence="7" id="KW-0732">Signal</keyword>
<feature type="chain" id="PRO_5002254545" evidence="7">
    <location>
        <begin position="27"/>
        <end position="529"/>
    </location>
</feature>
<feature type="region of interest" description="Disordered" evidence="5">
    <location>
        <begin position="103"/>
        <end position="191"/>
    </location>
</feature>
<feature type="compositionally biased region" description="Basic residues" evidence="5">
    <location>
        <begin position="275"/>
        <end position="285"/>
    </location>
</feature>
<dbReference type="Pfam" id="PF02535">
    <property type="entry name" value="Zip"/>
    <property type="match status" value="1"/>
</dbReference>
<evidence type="ECO:0000313" key="8">
    <source>
        <dbReference type="EMBL" id="KJE93565.1"/>
    </source>
</evidence>